<dbReference type="RefSeq" id="WP_254292969.1">
    <property type="nucleotide sequence ID" value="NZ_JAMLDX010000006.1"/>
</dbReference>
<evidence type="ECO:0000256" key="2">
    <source>
        <dbReference type="SAM" id="Phobius"/>
    </source>
</evidence>
<dbReference type="AlphaFoldDB" id="A0A9X2HJL2"/>
<feature type="compositionally biased region" description="Polar residues" evidence="1">
    <location>
        <begin position="1"/>
        <end position="12"/>
    </location>
</feature>
<evidence type="ECO:0000256" key="1">
    <source>
        <dbReference type="SAM" id="MobiDB-lite"/>
    </source>
</evidence>
<sequence>MSLQATLQLDQRSASRHAMRQDATLRDLARKPHDVQIDDLSRTGCHIATLLALPIGVVLNIGIPQIGVHALRVVRETEGGYGCAFETSLAESDLRIALAAEANNVAVPFGEHQAPATQRERLTPPGLIGAGILLAIAVSWAITYLLLRVIGIS</sequence>
<keyword evidence="5" id="KW-1185">Reference proteome</keyword>
<name>A0A9X2HJL2_9SPHN</name>
<dbReference type="Proteomes" id="UP001139451">
    <property type="component" value="Unassembled WGS sequence"/>
</dbReference>
<proteinExistence type="predicted"/>
<protein>
    <recommendedName>
        <fullName evidence="3">PilZ domain-containing protein</fullName>
    </recommendedName>
</protein>
<keyword evidence="2" id="KW-1133">Transmembrane helix</keyword>
<keyword evidence="2" id="KW-0472">Membrane</keyword>
<comment type="caution">
    <text evidence="4">The sequence shown here is derived from an EMBL/GenBank/DDBJ whole genome shotgun (WGS) entry which is preliminary data.</text>
</comment>
<evidence type="ECO:0000313" key="5">
    <source>
        <dbReference type="Proteomes" id="UP001139451"/>
    </source>
</evidence>
<evidence type="ECO:0000313" key="4">
    <source>
        <dbReference type="EMBL" id="MCP3730837.1"/>
    </source>
</evidence>
<dbReference type="EMBL" id="JAMLDX010000006">
    <property type="protein sequence ID" value="MCP3730837.1"/>
    <property type="molecule type" value="Genomic_DNA"/>
</dbReference>
<accession>A0A9X2HJL2</accession>
<dbReference type="GO" id="GO:0035438">
    <property type="term" value="F:cyclic-di-GMP binding"/>
    <property type="evidence" value="ECO:0007669"/>
    <property type="project" value="InterPro"/>
</dbReference>
<feature type="domain" description="PilZ" evidence="3">
    <location>
        <begin position="11"/>
        <end position="93"/>
    </location>
</feature>
<feature type="transmembrane region" description="Helical" evidence="2">
    <location>
        <begin position="127"/>
        <end position="147"/>
    </location>
</feature>
<reference evidence="4" key="1">
    <citation type="submission" date="2022-05" db="EMBL/GenBank/DDBJ databases">
        <title>Sphingomonas sp. strain MG17 Genome sequencing and assembly.</title>
        <authorList>
            <person name="Kim I."/>
        </authorList>
    </citation>
    <scope>NUCLEOTIDE SEQUENCE</scope>
    <source>
        <strain evidence="4">MG17</strain>
    </source>
</reference>
<evidence type="ECO:0000259" key="3">
    <source>
        <dbReference type="Pfam" id="PF07238"/>
    </source>
</evidence>
<feature type="region of interest" description="Disordered" evidence="1">
    <location>
        <begin position="1"/>
        <end position="25"/>
    </location>
</feature>
<gene>
    <name evidence="4" type="ORF">M9978_10385</name>
</gene>
<dbReference type="Pfam" id="PF07238">
    <property type="entry name" value="PilZ"/>
    <property type="match status" value="1"/>
</dbReference>
<organism evidence="4 5">
    <name type="scientific">Sphingomonas tagetis</name>
    <dbReference type="NCBI Taxonomy" id="2949092"/>
    <lineage>
        <taxon>Bacteria</taxon>
        <taxon>Pseudomonadati</taxon>
        <taxon>Pseudomonadota</taxon>
        <taxon>Alphaproteobacteria</taxon>
        <taxon>Sphingomonadales</taxon>
        <taxon>Sphingomonadaceae</taxon>
        <taxon>Sphingomonas</taxon>
    </lineage>
</organism>
<keyword evidence="2" id="KW-0812">Transmembrane</keyword>
<dbReference type="InterPro" id="IPR009875">
    <property type="entry name" value="PilZ_domain"/>
</dbReference>
<dbReference type="SUPFAM" id="SSF141371">
    <property type="entry name" value="PilZ domain-like"/>
    <property type="match status" value="1"/>
</dbReference>